<protein>
    <submittedName>
        <fullName evidence="1">Uncharacterized protein</fullName>
    </submittedName>
</protein>
<comment type="caution">
    <text evidence="1">The sequence shown here is derived from an EMBL/GenBank/DDBJ whole genome shotgun (WGS) entry which is preliminary data.</text>
</comment>
<dbReference type="Proteomes" id="UP000499080">
    <property type="component" value="Unassembled WGS sequence"/>
</dbReference>
<name>A0A4Y2I7Z5_ARAVE</name>
<reference evidence="1 2" key="1">
    <citation type="journal article" date="2019" name="Sci. Rep.">
        <title>Orb-weaving spider Araneus ventricosus genome elucidates the spidroin gene catalogue.</title>
        <authorList>
            <person name="Kono N."/>
            <person name="Nakamura H."/>
            <person name="Ohtoshi R."/>
            <person name="Moran D.A.P."/>
            <person name="Shinohara A."/>
            <person name="Yoshida Y."/>
            <person name="Fujiwara M."/>
            <person name="Mori M."/>
            <person name="Tomita M."/>
            <person name="Arakawa K."/>
        </authorList>
    </citation>
    <scope>NUCLEOTIDE SEQUENCE [LARGE SCALE GENOMIC DNA]</scope>
</reference>
<dbReference type="AlphaFoldDB" id="A0A4Y2I7Z5"/>
<dbReference type="OrthoDB" id="6495545at2759"/>
<keyword evidence="2" id="KW-1185">Reference proteome</keyword>
<evidence type="ECO:0000313" key="2">
    <source>
        <dbReference type="Proteomes" id="UP000499080"/>
    </source>
</evidence>
<accession>A0A4Y2I7Z5</accession>
<organism evidence="1 2">
    <name type="scientific">Araneus ventricosus</name>
    <name type="common">Orbweaver spider</name>
    <name type="synonym">Epeira ventricosa</name>
    <dbReference type="NCBI Taxonomy" id="182803"/>
    <lineage>
        <taxon>Eukaryota</taxon>
        <taxon>Metazoa</taxon>
        <taxon>Ecdysozoa</taxon>
        <taxon>Arthropoda</taxon>
        <taxon>Chelicerata</taxon>
        <taxon>Arachnida</taxon>
        <taxon>Araneae</taxon>
        <taxon>Araneomorphae</taxon>
        <taxon>Entelegynae</taxon>
        <taxon>Araneoidea</taxon>
        <taxon>Araneidae</taxon>
        <taxon>Araneus</taxon>
    </lineage>
</organism>
<proteinExistence type="predicted"/>
<dbReference type="EMBL" id="BGPR01002426">
    <property type="protein sequence ID" value="GBM73236.1"/>
    <property type="molecule type" value="Genomic_DNA"/>
</dbReference>
<evidence type="ECO:0000313" key="1">
    <source>
        <dbReference type="EMBL" id="GBM73236.1"/>
    </source>
</evidence>
<gene>
    <name evidence="1" type="ORF">AVEN_94682_1</name>
</gene>
<sequence>MAALHINPPENFTFSTPCSERSKWKMRDSKDIGFSRIIDQNRGNEQILAADQAKFELFKGLGSNEGCYSIKLKPGSIPNFAITSPDMCRFLFLKQTKGELERMVEEKVIIPVLKPTELIVHRKELFAADALSKKPSEEVPTREELEAEIDTFIQMITSSLPASSRRLDELKLHS</sequence>